<dbReference type="InterPro" id="IPR004843">
    <property type="entry name" value="Calcineurin-like_PHP"/>
</dbReference>
<dbReference type="SUPFAM" id="SSF49363">
    <property type="entry name" value="Purple acid phosphatase, N-terminal domain"/>
    <property type="match status" value="1"/>
</dbReference>
<dbReference type="Gene3D" id="2.60.40.380">
    <property type="entry name" value="Purple acid phosphatase-like, N-terminal"/>
    <property type="match status" value="1"/>
</dbReference>
<evidence type="ECO:0000259" key="3">
    <source>
        <dbReference type="Pfam" id="PF16656"/>
    </source>
</evidence>
<dbReference type="Proteomes" id="UP000676565">
    <property type="component" value="Unassembled WGS sequence"/>
</dbReference>
<protein>
    <submittedName>
        <fullName evidence="4">Metallophosphoesterase family protein</fullName>
    </submittedName>
</protein>
<dbReference type="PANTHER" id="PTHR22953:SF153">
    <property type="entry name" value="PURPLE ACID PHOSPHATASE"/>
    <property type="match status" value="1"/>
</dbReference>
<dbReference type="InterPro" id="IPR003961">
    <property type="entry name" value="FN3_dom"/>
</dbReference>
<evidence type="ECO:0000256" key="1">
    <source>
        <dbReference type="ARBA" id="ARBA00022729"/>
    </source>
</evidence>
<dbReference type="SUPFAM" id="SSF56300">
    <property type="entry name" value="Metallo-dependent phosphatases"/>
    <property type="match status" value="1"/>
</dbReference>
<dbReference type="Gene3D" id="3.60.21.10">
    <property type="match status" value="1"/>
</dbReference>
<evidence type="ECO:0000313" key="4">
    <source>
        <dbReference type="EMBL" id="MBP3954163.1"/>
    </source>
</evidence>
<dbReference type="InterPro" id="IPR029052">
    <property type="entry name" value="Metallo-depent_PP-like"/>
</dbReference>
<dbReference type="CDD" id="cd00063">
    <property type="entry name" value="FN3"/>
    <property type="match status" value="1"/>
</dbReference>
<dbReference type="InterPro" id="IPR015914">
    <property type="entry name" value="PAPs_N"/>
</dbReference>
<dbReference type="Pfam" id="PF16656">
    <property type="entry name" value="Pur_ac_phosph_N"/>
    <property type="match status" value="1"/>
</dbReference>
<dbReference type="EMBL" id="JAGKQQ010000001">
    <property type="protein sequence ID" value="MBP3954163.1"/>
    <property type="molecule type" value="Genomic_DNA"/>
</dbReference>
<comment type="caution">
    <text evidence="4">The sequence shown here is derived from an EMBL/GenBank/DDBJ whole genome shotgun (WGS) entry which is preliminary data.</text>
</comment>
<feature type="domain" description="Calcineurin-like phosphoesterase" evidence="2">
    <location>
        <begin position="160"/>
        <end position="332"/>
    </location>
</feature>
<evidence type="ECO:0000313" key="5">
    <source>
        <dbReference type="Proteomes" id="UP000676565"/>
    </source>
</evidence>
<reference evidence="4 5" key="1">
    <citation type="submission" date="2021-04" db="EMBL/GenBank/DDBJ databases">
        <authorList>
            <person name="Ivanova A."/>
        </authorList>
    </citation>
    <scope>NUCLEOTIDE SEQUENCE [LARGE SCALE GENOMIC DNA]</scope>
    <source>
        <strain evidence="4 5">G18</strain>
    </source>
</reference>
<dbReference type="Pfam" id="PF00149">
    <property type="entry name" value="Metallophos"/>
    <property type="match status" value="1"/>
</dbReference>
<dbReference type="PANTHER" id="PTHR22953">
    <property type="entry name" value="ACID PHOSPHATASE RELATED"/>
    <property type="match status" value="1"/>
</dbReference>
<keyword evidence="5" id="KW-1185">Reference proteome</keyword>
<name>A0ABS5BMQ1_9BACT</name>
<dbReference type="RefSeq" id="WP_210652307.1">
    <property type="nucleotide sequence ID" value="NZ_JAGKQQ010000001.1"/>
</dbReference>
<feature type="domain" description="Purple acid phosphatase N-terminal" evidence="3">
    <location>
        <begin position="45"/>
        <end position="132"/>
    </location>
</feature>
<accession>A0ABS5BMQ1</accession>
<keyword evidence="1" id="KW-0732">Signal</keyword>
<sequence length="417" mass="44995">MPRLTRRAFFGSALTGFAAVSSGHAPVPHPSDQSPSSSLIPPGAPDGLFLTWQRDPTTTVTVQWIESRSLGDVTVSYSPFPGGGTWQVTRVAPKPFPNTGLRVFRAEITGLSPGSEYQFCIGNRPVVYRFRTMPARATDAITFVSGGDCGVNPHAVATNILAAKQEPHFALLGGDLAYDNGRAPEAFLAFLRNYGTQMIDPAGRLIPMVACIGNHEVNGAVGATREGAPAFLSVFDGLFRDTTFGTLDFGDYLSLVLLDSGHIAPVSGGQAEWLEKTLRERDGCPHLFAANHVPAYPSARDPGEAGAENRKHWCPLFEKYGVDAVLEHHDHTFKRTYPLKGGLKDKYGVTYLGDGSWGQLRAPAPLAKRPYLATASRAYHLTLHRLEGDQRFHVALEASGAVADVYGTVGKRPARRG</sequence>
<proteinExistence type="predicted"/>
<dbReference type="InterPro" id="IPR039331">
    <property type="entry name" value="PAPs-like"/>
</dbReference>
<dbReference type="InterPro" id="IPR008963">
    <property type="entry name" value="Purple_acid_Pase-like_N"/>
</dbReference>
<evidence type="ECO:0000259" key="2">
    <source>
        <dbReference type="Pfam" id="PF00149"/>
    </source>
</evidence>
<gene>
    <name evidence="4" type="ORF">J8F10_02475</name>
</gene>
<organism evidence="4 5">
    <name type="scientific">Gemmata palustris</name>
    <dbReference type="NCBI Taxonomy" id="2822762"/>
    <lineage>
        <taxon>Bacteria</taxon>
        <taxon>Pseudomonadati</taxon>
        <taxon>Planctomycetota</taxon>
        <taxon>Planctomycetia</taxon>
        <taxon>Gemmatales</taxon>
        <taxon>Gemmataceae</taxon>
        <taxon>Gemmata</taxon>
    </lineage>
</organism>